<proteinExistence type="predicted"/>
<dbReference type="Proteomes" id="UP000507470">
    <property type="component" value="Unassembled WGS sequence"/>
</dbReference>
<reference evidence="1 2" key="1">
    <citation type="submission" date="2020-06" db="EMBL/GenBank/DDBJ databases">
        <authorList>
            <person name="Li R."/>
            <person name="Bekaert M."/>
        </authorList>
    </citation>
    <scope>NUCLEOTIDE SEQUENCE [LARGE SCALE GENOMIC DNA]</scope>
    <source>
        <strain evidence="2">wild</strain>
    </source>
</reference>
<dbReference type="EMBL" id="CACVKT020001114">
    <property type="protein sequence ID" value="CAC5365294.1"/>
    <property type="molecule type" value="Genomic_DNA"/>
</dbReference>
<keyword evidence="2" id="KW-1185">Reference proteome</keyword>
<evidence type="ECO:0000313" key="1">
    <source>
        <dbReference type="EMBL" id="CAC5365294.1"/>
    </source>
</evidence>
<name>A0A6J8ABL0_MYTCO</name>
<organism evidence="1 2">
    <name type="scientific">Mytilus coruscus</name>
    <name type="common">Sea mussel</name>
    <dbReference type="NCBI Taxonomy" id="42192"/>
    <lineage>
        <taxon>Eukaryota</taxon>
        <taxon>Metazoa</taxon>
        <taxon>Spiralia</taxon>
        <taxon>Lophotrochozoa</taxon>
        <taxon>Mollusca</taxon>
        <taxon>Bivalvia</taxon>
        <taxon>Autobranchia</taxon>
        <taxon>Pteriomorphia</taxon>
        <taxon>Mytilida</taxon>
        <taxon>Mytiloidea</taxon>
        <taxon>Mytilidae</taxon>
        <taxon>Mytilinae</taxon>
        <taxon>Mytilus</taxon>
    </lineage>
</organism>
<evidence type="ECO:0000313" key="2">
    <source>
        <dbReference type="Proteomes" id="UP000507470"/>
    </source>
</evidence>
<sequence length="164" mass="18130">MTKPNRGRPTSSSDIVIRRTIGKSLAVRGTIYDQNVSMIEDTAAMITLVNEKFIPGENEDSETVTLRLINIQWDVCKAPLTDDVILGLDILDILFAVINLSTPTLTINNKVINAAFVNSGDENLTQQVCIKRTITVPSNSEMTVTIKTNKSADQEFHFRTMSAD</sequence>
<dbReference type="AlphaFoldDB" id="A0A6J8ABL0"/>
<protein>
    <submittedName>
        <fullName evidence="1">Uncharacterized protein</fullName>
    </submittedName>
</protein>
<accession>A0A6J8ABL0</accession>
<gene>
    <name evidence="1" type="ORF">MCOR_6032</name>
</gene>